<organism evidence="2 3">
    <name type="scientific">Phytophthora nicotianae (strain INRA-310)</name>
    <name type="common">Phytophthora parasitica</name>
    <dbReference type="NCBI Taxonomy" id="761204"/>
    <lineage>
        <taxon>Eukaryota</taxon>
        <taxon>Sar</taxon>
        <taxon>Stramenopiles</taxon>
        <taxon>Oomycota</taxon>
        <taxon>Peronosporomycetes</taxon>
        <taxon>Peronosporales</taxon>
        <taxon>Peronosporaceae</taxon>
        <taxon>Phytophthora</taxon>
    </lineage>
</organism>
<sequence>MAFQARWRELKKAGWTTKRPTGLSVDFTYLKPGNTKKDVRGVDFFVGEIELMAYLDEVDLAELAAAKSAEAKQSAARPAKTKKQAAKATSKPKAISTITVCSSTVSDEASSAAPKAAASRTEDLSLSDVESLPTSAPPSSPHRTSRKATPEIILGVSSHDTTYAEEDDADDIECENTHEDLPSRRRNLALLFNDVNNESSASGSASIESRSEGNAPAVGGLDGTVEATQG</sequence>
<evidence type="ECO:0000256" key="1">
    <source>
        <dbReference type="SAM" id="MobiDB-lite"/>
    </source>
</evidence>
<dbReference type="GeneID" id="20170699"/>
<feature type="compositionally biased region" description="Low complexity" evidence="1">
    <location>
        <begin position="198"/>
        <end position="208"/>
    </location>
</feature>
<protein>
    <submittedName>
        <fullName evidence="2">Uncharacterized protein</fullName>
    </submittedName>
</protein>
<evidence type="ECO:0000313" key="3">
    <source>
        <dbReference type="Proteomes" id="UP000018817"/>
    </source>
</evidence>
<feature type="region of interest" description="Disordered" evidence="1">
    <location>
        <begin position="198"/>
        <end position="230"/>
    </location>
</feature>
<reference evidence="2 3" key="2">
    <citation type="submission" date="2013-11" db="EMBL/GenBank/DDBJ databases">
        <title>The Genome Sequence of Phytophthora parasitica INRA-310.</title>
        <authorList>
            <consortium name="The Broad Institute Genomics Platform"/>
            <person name="Russ C."/>
            <person name="Tyler B."/>
            <person name="Panabieres F."/>
            <person name="Shan W."/>
            <person name="Tripathy S."/>
            <person name="Grunwald N."/>
            <person name="Machado M."/>
            <person name="Johnson C.S."/>
            <person name="Arredondo F."/>
            <person name="Hong C."/>
            <person name="Coffey M."/>
            <person name="Young S.K."/>
            <person name="Zeng Q."/>
            <person name="Gargeya S."/>
            <person name="Fitzgerald M."/>
            <person name="Abouelleil A."/>
            <person name="Alvarado L."/>
            <person name="Chapman S.B."/>
            <person name="Gainer-Dewar J."/>
            <person name="Goldberg J."/>
            <person name="Griggs A."/>
            <person name="Gujja S."/>
            <person name="Hansen M."/>
            <person name="Howarth C."/>
            <person name="Imamovic A."/>
            <person name="Ireland A."/>
            <person name="Larimer J."/>
            <person name="McCowan C."/>
            <person name="Murphy C."/>
            <person name="Pearson M."/>
            <person name="Poon T.W."/>
            <person name="Priest M."/>
            <person name="Roberts A."/>
            <person name="Saif S."/>
            <person name="Shea T."/>
            <person name="Sykes S."/>
            <person name="Wortman J."/>
            <person name="Nusbaum C."/>
            <person name="Birren B."/>
        </authorList>
    </citation>
    <scope>NUCLEOTIDE SEQUENCE [LARGE SCALE GENOMIC DNA]</scope>
    <source>
        <strain evidence="2 3">INRA-310</strain>
    </source>
</reference>
<feature type="region of interest" description="Disordered" evidence="1">
    <location>
        <begin position="113"/>
        <end position="171"/>
    </location>
</feature>
<dbReference type="AlphaFoldDB" id="W2RGY5"/>
<dbReference type="RefSeq" id="XP_008889947.1">
    <property type="nucleotide sequence ID" value="XM_008891699.1"/>
</dbReference>
<name>W2RGY5_PHYN3</name>
<reference evidence="3" key="1">
    <citation type="submission" date="2011-12" db="EMBL/GenBank/DDBJ databases">
        <authorList>
            <consortium name="The Broad Institute Genome Sequencing Platform"/>
            <person name="Russ C."/>
            <person name="Tyler B."/>
            <person name="Panabieres F."/>
            <person name="Shan W."/>
            <person name="Tripathy S."/>
            <person name="Grunwald N."/>
            <person name="Machado M."/>
            <person name="Young S.K."/>
            <person name="Zeng Q."/>
            <person name="Gargeya S."/>
            <person name="Fitzgerald M."/>
            <person name="Haas B."/>
            <person name="Abouelleil A."/>
            <person name="Alvarado L."/>
            <person name="Arachchi H.M."/>
            <person name="Berlin A."/>
            <person name="Chapman S.B."/>
            <person name="Gearin G."/>
            <person name="Goldberg J."/>
            <person name="Griggs A."/>
            <person name="Gujja S."/>
            <person name="Hansen M."/>
            <person name="Heiman D."/>
            <person name="Howarth C."/>
            <person name="Larimer J."/>
            <person name="Lui A."/>
            <person name="MacDonald P.J.P."/>
            <person name="McCowen C."/>
            <person name="Montmayeur A."/>
            <person name="Murphy C."/>
            <person name="Neiman D."/>
            <person name="Pearson M."/>
            <person name="Priest M."/>
            <person name="Roberts A."/>
            <person name="Saif S."/>
            <person name="Shea T."/>
            <person name="Sisk P."/>
            <person name="Stolte C."/>
            <person name="Sykes S."/>
            <person name="Wortman J."/>
            <person name="Nusbaum C."/>
            <person name="Birren B."/>
        </authorList>
    </citation>
    <scope>NUCLEOTIDE SEQUENCE [LARGE SCALE GENOMIC DNA]</scope>
    <source>
        <strain evidence="3">INRA-310</strain>
    </source>
</reference>
<dbReference type="PANTHER" id="PTHR37069:SF2">
    <property type="entry name" value="PIGGYBAC TRANSPOSABLE ELEMENT-DERIVED PROTEIN DOMAIN-CONTAINING PROTEIN"/>
    <property type="match status" value="1"/>
</dbReference>
<evidence type="ECO:0000313" key="2">
    <source>
        <dbReference type="EMBL" id="ETN23800.1"/>
    </source>
</evidence>
<dbReference type="VEuPathDB" id="FungiDB:PPTG_00319"/>
<accession>W2RGY5</accession>
<dbReference type="Proteomes" id="UP000018817">
    <property type="component" value="Unassembled WGS sequence"/>
</dbReference>
<dbReference type="EMBL" id="KI669561">
    <property type="protein sequence ID" value="ETN23800.1"/>
    <property type="molecule type" value="Genomic_DNA"/>
</dbReference>
<dbReference type="PANTHER" id="PTHR37069">
    <property type="entry name" value="DDE_TNP_1_7 DOMAIN-CONTAINING PROTEIN"/>
    <property type="match status" value="1"/>
</dbReference>
<proteinExistence type="predicted"/>
<gene>
    <name evidence="2" type="ORF">PPTG_00319</name>
</gene>
<feature type="region of interest" description="Disordered" evidence="1">
    <location>
        <begin position="70"/>
        <end position="89"/>
    </location>
</feature>
<dbReference type="OrthoDB" id="113522at2759"/>